<keyword evidence="2" id="KW-1185">Reference proteome</keyword>
<dbReference type="GO" id="GO:0005509">
    <property type="term" value="F:calcium ion binding"/>
    <property type="evidence" value="ECO:0007669"/>
    <property type="project" value="InterPro"/>
</dbReference>
<organism evidence="1 2">
    <name type="scientific">Mesonia hippocampi</name>
    <dbReference type="NCBI Taxonomy" id="1628250"/>
    <lineage>
        <taxon>Bacteria</taxon>
        <taxon>Pseudomonadati</taxon>
        <taxon>Bacteroidota</taxon>
        <taxon>Flavobacteriia</taxon>
        <taxon>Flavobacteriales</taxon>
        <taxon>Flavobacteriaceae</taxon>
        <taxon>Mesonia</taxon>
    </lineage>
</organism>
<dbReference type="AlphaFoldDB" id="A0A840EJM8"/>
<sequence length="335" mass="37210">MRIVFLTLIGFLLLTTSCDDGDLIVTTFEFDENTVLRTCQNQQNILVYAINENPNEAIAFNFTPPGATNEASISLNEYASINTTDRIQQTEIPLNANNQITYRMFNTAVEGNYFCQSIPPSEPRVAEQYTTTNGGKVIMTVTVIEDNEDSDADGINDVDEIVNPTDDYRLVDTDGDGIPNYLDIDDDNDNVPTLTEIAIENTPTNENGYPDTDEDGIPNYLDNDDDNDGVLTRNEDLNAYEQGSIDAPILNPTDDDTNNDGIPNYLNPNIAISVSPPIEQSLPNRITRKFKVTFTAKNITMKKTNTEESISVETLNLGTYNFTNDVIIEPDTNEN</sequence>
<dbReference type="Gene3D" id="4.10.1080.10">
    <property type="entry name" value="TSP type-3 repeat"/>
    <property type="match status" value="1"/>
</dbReference>
<dbReference type="InterPro" id="IPR028974">
    <property type="entry name" value="TSP_type-3_rpt"/>
</dbReference>
<comment type="caution">
    <text evidence="1">The sequence shown here is derived from an EMBL/GenBank/DDBJ whole genome shotgun (WGS) entry which is preliminary data.</text>
</comment>
<evidence type="ECO:0000313" key="1">
    <source>
        <dbReference type="EMBL" id="MBB4119602.1"/>
    </source>
</evidence>
<protein>
    <submittedName>
        <fullName evidence="1">Uncharacterized protein</fullName>
    </submittedName>
</protein>
<dbReference type="SUPFAM" id="SSF103647">
    <property type="entry name" value="TSP type-3 repeat"/>
    <property type="match status" value="1"/>
</dbReference>
<dbReference type="RefSeq" id="WP_183477947.1">
    <property type="nucleotide sequence ID" value="NZ_JACIFO010000007.1"/>
</dbReference>
<accession>A0A840EJM8</accession>
<evidence type="ECO:0000313" key="2">
    <source>
        <dbReference type="Proteomes" id="UP000553034"/>
    </source>
</evidence>
<dbReference type="EMBL" id="JACIFO010000007">
    <property type="protein sequence ID" value="MBB4119602.1"/>
    <property type="molecule type" value="Genomic_DNA"/>
</dbReference>
<dbReference type="Proteomes" id="UP000553034">
    <property type="component" value="Unassembled WGS sequence"/>
</dbReference>
<gene>
    <name evidence="1" type="ORF">GGR32_001904</name>
</gene>
<dbReference type="PROSITE" id="PS51257">
    <property type="entry name" value="PROKAR_LIPOPROTEIN"/>
    <property type="match status" value="1"/>
</dbReference>
<name>A0A840EJM8_9FLAO</name>
<reference evidence="1 2" key="1">
    <citation type="submission" date="2020-08" db="EMBL/GenBank/DDBJ databases">
        <title>Genomic Encyclopedia of Type Strains, Phase IV (KMG-IV): sequencing the most valuable type-strain genomes for metagenomic binning, comparative biology and taxonomic classification.</title>
        <authorList>
            <person name="Goeker M."/>
        </authorList>
    </citation>
    <scope>NUCLEOTIDE SEQUENCE [LARGE SCALE GENOMIC DNA]</scope>
    <source>
        <strain evidence="1 2">DSM 29568</strain>
    </source>
</reference>
<proteinExistence type="predicted"/>